<evidence type="ECO:0000259" key="1">
    <source>
        <dbReference type="PROSITE" id="PS50075"/>
    </source>
</evidence>
<dbReference type="EMBL" id="JACVFC010000001">
    <property type="protein sequence ID" value="MBC9929264.1"/>
    <property type="molecule type" value="Genomic_DNA"/>
</dbReference>
<proteinExistence type="predicted"/>
<evidence type="ECO:0000313" key="3">
    <source>
        <dbReference type="Proteomes" id="UP000659124"/>
    </source>
</evidence>
<dbReference type="Gene3D" id="1.10.1200.10">
    <property type="entry name" value="ACP-like"/>
    <property type="match status" value="1"/>
</dbReference>
<feature type="domain" description="Carrier" evidence="1">
    <location>
        <begin position="3"/>
        <end position="81"/>
    </location>
</feature>
<comment type="caution">
    <text evidence="2">The sequence shown here is derived from an EMBL/GenBank/DDBJ whole genome shotgun (WGS) entry which is preliminary data.</text>
</comment>
<dbReference type="PROSITE" id="PS50075">
    <property type="entry name" value="CARRIER"/>
    <property type="match status" value="1"/>
</dbReference>
<protein>
    <submittedName>
        <fullName evidence="2">Acyl carrier protein</fullName>
    </submittedName>
</protein>
<dbReference type="Pfam" id="PF00550">
    <property type="entry name" value="PP-binding"/>
    <property type="match status" value="1"/>
</dbReference>
<dbReference type="InterPro" id="IPR009081">
    <property type="entry name" value="PP-bd_ACP"/>
</dbReference>
<name>A0ABR7TIP0_9BACT</name>
<reference evidence="2 3" key="1">
    <citation type="submission" date="2020-09" db="EMBL/GenBank/DDBJ databases">
        <title>Genome sequences of type strains of Chitinophaga qingshengii and Chitinophaga varians.</title>
        <authorList>
            <person name="Kittiwongwattana C."/>
        </authorList>
    </citation>
    <scope>NUCLEOTIDE SEQUENCE [LARGE SCALE GENOMIC DNA]</scope>
    <source>
        <strain evidence="2 3">JCM 30026</strain>
    </source>
</reference>
<sequence length="89" mass="9991">MNEQTTSYAKTVREWIATSTGVSDFADDLNIFEAGIVNSLFIIQLMTYLERTFQIKITMEDLSMDNFASINNIATFVDTKKEVAVIAGK</sequence>
<gene>
    <name evidence="2" type="ORF">ICL07_02695</name>
</gene>
<dbReference type="RefSeq" id="WP_188086403.1">
    <property type="nucleotide sequence ID" value="NZ_JACVFC010000001.1"/>
</dbReference>
<dbReference type="InterPro" id="IPR036736">
    <property type="entry name" value="ACP-like_sf"/>
</dbReference>
<dbReference type="SUPFAM" id="SSF47336">
    <property type="entry name" value="ACP-like"/>
    <property type="match status" value="1"/>
</dbReference>
<organism evidence="2 3">
    <name type="scientific">Chitinophaga qingshengii</name>
    <dbReference type="NCBI Taxonomy" id="1569794"/>
    <lineage>
        <taxon>Bacteria</taxon>
        <taxon>Pseudomonadati</taxon>
        <taxon>Bacteroidota</taxon>
        <taxon>Chitinophagia</taxon>
        <taxon>Chitinophagales</taxon>
        <taxon>Chitinophagaceae</taxon>
        <taxon>Chitinophaga</taxon>
    </lineage>
</organism>
<dbReference type="Proteomes" id="UP000659124">
    <property type="component" value="Unassembled WGS sequence"/>
</dbReference>
<evidence type="ECO:0000313" key="2">
    <source>
        <dbReference type="EMBL" id="MBC9929264.1"/>
    </source>
</evidence>
<accession>A0ABR7TIP0</accession>
<keyword evidence="3" id="KW-1185">Reference proteome</keyword>